<dbReference type="GO" id="GO:1901098">
    <property type="term" value="P:positive regulation of autophagosome maturation"/>
    <property type="evidence" value="ECO:0007669"/>
    <property type="project" value="TreeGrafter"/>
</dbReference>
<reference evidence="2" key="1">
    <citation type="journal article" date="2013" name="Genome Biol. Evol.">
        <title>Punctuated emergences of genetic and phenotypic innovations in eumetazoan, bilaterian, euteleostome, and hominidae ancestors.</title>
        <authorList>
            <person name="Wenger Y."/>
            <person name="Galliot B."/>
        </authorList>
    </citation>
    <scope>NUCLEOTIDE SEQUENCE</scope>
    <source>
        <tissue evidence="2">Whole animals</tissue>
    </source>
</reference>
<accession>T2M738</accession>
<feature type="non-terminal residue" evidence="2">
    <location>
        <position position="128"/>
    </location>
</feature>
<proteinExistence type="evidence at transcript level"/>
<dbReference type="Pfam" id="PF02759">
    <property type="entry name" value="RUN"/>
    <property type="match status" value="1"/>
</dbReference>
<dbReference type="PANTHER" id="PTHR46753">
    <property type="entry name" value="FYVE AND COILED-COIL DOMAIN-CONTAINING PROTEIN 1"/>
    <property type="match status" value="1"/>
</dbReference>
<organism evidence="2">
    <name type="scientific">Hydra vulgaris</name>
    <name type="common">Hydra</name>
    <name type="synonym">Hydra attenuata</name>
    <dbReference type="NCBI Taxonomy" id="6087"/>
    <lineage>
        <taxon>Eukaryota</taxon>
        <taxon>Metazoa</taxon>
        <taxon>Cnidaria</taxon>
        <taxon>Hydrozoa</taxon>
        <taxon>Hydroidolina</taxon>
        <taxon>Anthoathecata</taxon>
        <taxon>Aplanulata</taxon>
        <taxon>Hydridae</taxon>
        <taxon>Hydra</taxon>
    </lineage>
</organism>
<evidence type="ECO:0000259" key="1">
    <source>
        <dbReference type="PROSITE" id="PS50826"/>
    </source>
</evidence>
<dbReference type="InterPro" id="IPR004012">
    <property type="entry name" value="Run_dom"/>
</dbReference>
<dbReference type="OrthoDB" id="660555at2759"/>
<dbReference type="GO" id="GO:0072383">
    <property type="term" value="P:plus-end-directed vesicle transport along microtubule"/>
    <property type="evidence" value="ECO:0007669"/>
    <property type="project" value="TreeGrafter"/>
</dbReference>
<dbReference type="SUPFAM" id="SSF140741">
    <property type="entry name" value="RUN domain-like"/>
    <property type="match status" value="1"/>
</dbReference>
<gene>
    <name evidence="2" type="primary">FYCO1</name>
</gene>
<protein>
    <submittedName>
        <fullName evidence="2">FYVE and coiled-coil domain-containing protein 1</fullName>
    </submittedName>
</protein>
<dbReference type="Gene3D" id="1.20.58.900">
    <property type="match status" value="1"/>
</dbReference>
<dbReference type="GO" id="GO:0005776">
    <property type="term" value="C:autophagosome"/>
    <property type="evidence" value="ECO:0007669"/>
    <property type="project" value="TreeGrafter"/>
</dbReference>
<dbReference type="GO" id="GO:0005764">
    <property type="term" value="C:lysosome"/>
    <property type="evidence" value="ECO:0007669"/>
    <property type="project" value="TreeGrafter"/>
</dbReference>
<dbReference type="AlphaFoldDB" id="T2M738"/>
<name>T2M738_HYDVU</name>
<dbReference type="GO" id="GO:0005770">
    <property type="term" value="C:late endosome"/>
    <property type="evidence" value="ECO:0007669"/>
    <property type="project" value="TreeGrafter"/>
</dbReference>
<feature type="domain" description="RUN" evidence="1">
    <location>
        <begin position="37"/>
        <end position="128"/>
    </location>
</feature>
<dbReference type="PANTHER" id="PTHR46753:SF2">
    <property type="entry name" value="FYVE AND COILED-COIL DOMAIN-CONTAINING PROTEIN 1"/>
    <property type="match status" value="1"/>
</dbReference>
<evidence type="ECO:0000313" key="2">
    <source>
        <dbReference type="EMBL" id="CDG67740.1"/>
    </source>
</evidence>
<sequence>MQNISSTYFKVEQLLSEIQELVASILSVHSKESVPLNDDNLLVHRLCMALENIFRAGAKEKYSFTGAKKDFWNFLSESLPKEEIIRFINSISDFRTYQGKGRAFIRQALMEKCLADMLQRCIINEKFI</sequence>
<dbReference type="PROSITE" id="PS50826">
    <property type="entry name" value="RUN"/>
    <property type="match status" value="1"/>
</dbReference>
<dbReference type="InterPro" id="IPR037213">
    <property type="entry name" value="Run_dom_sf"/>
</dbReference>
<dbReference type="EMBL" id="HAAD01001508">
    <property type="protein sequence ID" value="CDG67740.1"/>
    <property type="molecule type" value="mRNA"/>
</dbReference>